<sequence>MANLTKIAAGFLIAAALVLGLFAIMLARRAPAPQPVVQAATTTQALTPVVVATRTLPAGQPIPADALRVQPLPIHPIGSVGDSALVAGRVPLIDIAADTPVLDQQLSSSLAASLSAGERAVAVRVDETNAVGNQLHAGNYVDVFFTLRRDGGAGAGEVGRTQARLLISKARVLVFGAPGDNAASAQRTSNFGMQNAVPRTAVLAVPVTQVDQLSLAQSQGQLILALRNPTDDDQVDPDAFGPQPGVLKVVSKAAPDGATRAAAGIALDQLAGGNAPKPVVQGAPHQARTTARGGLEVIRGGRAETLAW</sequence>
<reference evidence="2 3" key="1">
    <citation type="submission" date="2018-01" db="EMBL/GenBank/DDBJ databases">
        <title>Genomic Encyclopedia of Type Strains, Phase III (KMG-III): the genomes of soil and plant-associated and newly described type strains.</title>
        <authorList>
            <person name="Whitman W."/>
        </authorList>
    </citation>
    <scope>NUCLEOTIDE SEQUENCE [LARGE SCALE GENOMIC DNA]</scope>
    <source>
        <strain evidence="2 3">JCM 18070</strain>
    </source>
</reference>
<organism evidence="2 3">
    <name type="scientific">Paraburkholderia eburnea</name>
    <dbReference type="NCBI Taxonomy" id="1189126"/>
    <lineage>
        <taxon>Bacteria</taxon>
        <taxon>Pseudomonadati</taxon>
        <taxon>Pseudomonadota</taxon>
        <taxon>Betaproteobacteria</taxon>
        <taxon>Burkholderiales</taxon>
        <taxon>Burkholderiaceae</taxon>
        <taxon>Paraburkholderia</taxon>
    </lineage>
</organism>
<keyword evidence="3" id="KW-1185">Reference proteome</keyword>
<dbReference type="Pfam" id="PF08666">
    <property type="entry name" value="SAF"/>
    <property type="match status" value="1"/>
</dbReference>
<protein>
    <submittedName>
        <fullName evidence="2">Pilus assembly protein CpaB</fullName>
    </submittedName>
</protein>
<accession>A0A2S4M3Q9</accession>
<dbReference type="AlphaFoldDB" id="A0A2S4M3Q9"/>
<dbReference type="NCBIfam" id="TIGR03177">
    <property type="entry name" value="pilus_cpaB"/>
    <property type="match status" value="1"/>
</dbReference>
<feature type="domain" description="SAF" evidence="1">
    <location>
        <begin position="47"/>
        <end position="107"/>
    </location>
</feature>
<dbReference type="InterPro" id="IPR017592">
    <property type="entry name" value="Pilus_assmbl_Flp-typ_CpaB"/>
</dbReference>
<dbReference type="Proteomes" id="UP000237381">
    <property type="component" value="Unassembled WGS sequence"/>
</dbReference>
<dbReference type="OrthoDB" id="8776995at2"/>
<dbReference type="SMART" id="SM00858">
    <property type="entry name" value="SAF"/>
    <property type="match status" value="1"/>
</dbReference>
<comment type="caution">
    <text evidence="2">The sequence shown here is derived from an EMBL/GenBank/DDBJ whole genome shotgun (WGS) entry which is preliminary data.</text>
</comment>
<proteinExistence type="predicted"/>
<dbReference type="Pfam" id="PF16976">
    <property type="entry name" value="RcpC"/>
    <property type="match status" value="1"/>
</dbReference>
<gene>
    <name evidence="2" type="ORF">B0G62_11117</name>
</gene>
<dbReference type="EMBL" id="PQGA01000011">
    <property type="protein sequence ID" value="POR49353.1"/>
    <property type="molecule type" value="Genomic_DNA"/>
</dbReference>
<dbReference type="InterPro" id="IPR013974">
    <property type="entry name" value="SAF"/>
</dbReference>
<dbReference type="CDD" id="cd11614">
    <property type="entry name" value="SAF_CpaB_FlgA_like"/>
    <property type="match status" value="1"/>
</dbReference>
<dbReference type="InterPro" id="IPR031571">
    <property type="entry name" value="RcpC_dom"/>
</dbReference>
<evidence type="ECO:0000313" key="2">
    <source>
        <dbReference type="EMBL" id="POR49353.1"/>
    </source>
</evidence>
<evidence type="ECO:0000313" key="3">
    <source>
        <dbReference type="Proteomes" id="UP000237381"/>
    </source>
</evidence>
<dbReference type="RefSeq" id="WP_103705834.1">
    <property type="nucleotide sequence ID" value="NZ_PQGA01000011.1"/>
</dbReference>
<name>A0A2S4M3Q9_9BURK</name>
<evidence type="ECO:0000259" key="1">
    <source>
        <dbReference type="SMART" id="SM00858"/>
    </source>
</evidence>